<proteinExistence type="predicted"/>
<evidence type="ECO:0000259" key="3">
    <source>
        <dbReference type="Pfam" id="PF10444"/>
    </source>
</evidence>
<keyword evidence="1" id="KW-0175">Coiled coil</keyword>
<feature type="region of interest" description="Disordered" evidence="2">
    <location>
        <begin position="365"/>
        <end position="410"/>
    </location>
</feature>
<feature type="compositionally biased region" description="Low complexity" evidence="2">
    <location>
        <begin position="26"/>
        <end position="46"/>
    </location>
</feature>
<feature type="region of interest" description="Disordered" evidence="2">
    <location>
        <begin position="125"/>
        <end position="151"/>
    </location>
</feature>
<feature type="compositionally biased region" description="Polar residues" evidence="2">
    <location>
        <begin position="74"/>
        <end position="93"/>
    </location>
</feature>
<evidence type="ECO:0000313" key="5">
    <source>
        <dbReference type="Proteomes" id="UP001365542"/>
    </source>
</evidence>
<accession>A0AAV9XH79</accession>
<organism evidence="4 5">
    <name type="scientific">Orbilia ellipsospora</name>
    <dbReference type="NCBI Taxonomy" id="2528407"/>
    <lineage>
        <taxon>Eukaryota</taxon>
        <taxon>Fungi</taxon>
        <taxon>Dikarya</taxon>
        <taxon>Ascomycota</taxon>
        <taxon>Pezizomycotina</taxon>
        <taxon>Orbiliomycetes</taxon>
        <taxon>Orbiliales</taxon>
        <taxon>Orbiliaceae</taxon>
        <taxon>Orbilia</taxon>
    </lineage>
</organism>
<dbReference type="InterPro" id="IPR018851">
    <property type="entry name" value="Borealin_N"/>
</dbReference>
<keyword evidence="5" id="KW-1185">Reference proteome</keyword>
<dbReference type="Pfam" id="PF10444">
    <property type="entry name" value="Nbl1_Borealin_N"/>
    <property type="match status" value="1"/>
</dbReference>
<feature type="region of interest" description="Disordered" evidence="2">
    <location>
        <begin position="1"/>
        <end position="112"/>
    </location>
</feature>
<reference evidence="4 5" key="1">
    <citation type="submission" date="2019-10" db="EMBL/GenBank/DDBJ databases">
        <authorList>
            <person name="Palmer J.M."/>
        </authorList>
    </citation>
    <scope>NUCLEOTIDE SEQUENCE [LARGE SCALE GENOMIC DNA]</scope>
    <source>
        <strain evidence="4 5">TWF694</strain>
    </source>
</reference>
<gene>
    <name evidence="4" type="ORF">TWF694_008353</name>
</gene>
<feature type="coiled-coil region" evidence="1">
    <location>
        <begin position="228"/>
        <end position="260"/>
    </location>
</feature>
<feature type="compositionally biased region" description="Polar residues" evidence="2">
    <location>
        <begin position="47"/>
        <end position="60"/>
    </location>
</feature>
<dbReference type="AlphaFoldDB" id="A0AAV9XH79"/>
<name>A0AAV9XH79_9PEZI</name>
<evidence type="ECO:0000256" key="2">
    <source>
        <dbReference type="SAM" id="MobiDB-lite"/>
    </source>
</evidence>
<dbReference type="Proteomes" id="UP001365542">
    <property type="component" value="Unassembled WGS sequence"/>
</dbReference>
<sequence>MPPVRRKKKSGDSSDTSAAQPGRPPSRTASATSKSTTSNTTTSRTNPLGNKTTRPVNSRNSPEHPASAKPATKTPISRQNSTKQQTSKPTLKSITIPPPETQGDMTPVSPISPVAHEHNQISIREITPPSGVPPKTQLVQHEAASPTRSREIVPQTPTTAMKKRSATRKISRFEKDRLIENIRIEVDRRAKALRQRYILQAEMLRQGIELRVGRIPYKMRNMTMGELYDQAAAAAEAAKAEENRIEAKEVVKELEDIRRLSNQVNEGNQLIIAKSRASPPKPVEHPPPSSPIKPATIKLVPRTSPVHVIPAVQASSPIKPQTMAQKAVAGVRAKLGTKKSTLITTATTASTSARTTAKTAAATASAAAAAAKATKGTRGPRTKATTPATTAAPTAAAPKKTTGRALRSRK</sequence>
<evidence type="ECO:0000256" key="1">
    <source>
        <dbReference type="SAM" id="Coils"/>
    </source>
</evidence>
<dbReference type="EMBL" id="JAVHJO010000004">
    <property type="protein sequence ID" value="KAK6540972.1"/>
    <property type="molecule type" value="Genomic_DNA"/>
</dbReference>
<protein>
    <recommendedName>
        <fullName evidence="3">Borealin N-terminal domain-containing protein</fullName>
    </recommendedName>
</protein>
<feature type="domain" description="Borealin N-terminal" evidence="3">
    <location>
        <begin position="174"/>
        <end position="230"/>
    </location>
</feature>
<comment type="caution">
    <text evidence="4">The sequence shown here is derived from an EMBL/GenBank/DDBJ whole genome shotgun (WGS) entry which is preliminary data.</text>
</comment>
<evidence type="ECO:0000313" key="4">
    <source>
        <dbReference type="EMBL" id="KAK6540972.1"/>
    </source>
</evidence>